<accession>A0A7W7ZJ59</accession>
<sequence>MGSKPQEGREQLRNKLINLVGLSLLFATGCRYTPTSKMESIDSSTINQDGSSRVTVLRESTNAALTSPWIFVYLTKGSAAFNKKPGDRIVTDQIAFEISGAWPVRATWLDNTRLQILCDGCGAPLTWASKKRDRVGNVEVTYAEFPPVPHELQENYQDNPGGNLRAEQFYYTLPDTPISDSTTVRIEPLPRRCGSRQNLKDSCQEGEFSSGKEMRKVRRSSHRHLRRPA</sequence>
<feature type="region of interest" description="Disordered" evidence="1">
    <location>
        <begin position="190"/>
        <end position="229"/>
    </location>
</feature>
<evidence type="ECO:0000256" key="1">
    <source>
        <dbReference type="SAM" id="MobiDB-lite"/>
    </source>
</evidence>
<evidence type="ECO:0000313" key="2">
    <source>
        <dbReference type="EMBL" id="MBB5060891.1"/>
    </source>
</evidence>
<name>A0A7W7ZJ59_9BACT</name>
<gene>
    <name evidence="2" type="ORF">HDF16_005627</name>
</gene>
<proteinExistence type="predicted"/>
<feature type="compositionally biased region" description="Basic residues" evidence="1">
    <location>
        <begin position="215"/>
        <end position="229"/>
    </location>
</feature>
<protein>
    <submittedName>
        <fullName evidence="2">Uncharacterized protein</fullName>
    </submittedName>
</protein>
<dbReference type="Proteomes" id="UP000540989">
    <property type="component" value="Unassembled WGS sequence"/>
</dbReference>
<dbReference type="AlphaFoldDB" id="A0A7W7ZJ59"/>
<dbReference type="EMBL" id="JACHIP010000022">
    <property type="protein sequence ID" value="MBB5060891.1"/>
    <property type="molecule type" value="Genomic_DNA"/>
</dbReference>
<comment type="caution">
    <text evidence="2">The sequence shown here is derived from an EMBL/GenBank/DDBJ whole genome shotgun (WGS) entry which is preliminary data.</text>
</comment>
<reference evidence="2 3" key="1">
    <citation type="submission" date="2020-08" db="EMBL/GenBank/DDBJ databases">
        <title>Genomic Encyclopedia of Type Strains, Phase IV (KMG-V): Genome sequencing to study the core and pangenomes of soil and plant-associated prokaryotes.</title>
        <authorList>
            <person name="Whitman W."/>
        </authorList>
    </citation>
    <scope>NUCLEOTIDE SEQUENCE [LARGE SCALE GENOMIC DNA]</scope>
    <source>
        <strain evidence="2 3">M8UP14</strain>
    </source>
</reference>
<keyword evidence="3" id="KW-1185">Reference proteome</keyword>
<evidence type="ECO:0000313" key="3">
    <source>
        <dbReference type="Proteomes" id="UP000540989"/>
    </source>
</evidence>
<dbReference type="PROSITE" id="PS51257">
    <property type="entry name" value="PROKAR_LIPOPROTEIN"/>
    <property type="match status" value="1"/>
</dbReference>
<organism evidence="2 3">
    <name type="scientific">Granulicella aggregans</name>
    <dbReference type="NCBI Taxonomy" id="474949"/>
    <lineage>
        <taxon>Bacteria</taxon>
        <taxon>Pseudomonadati</taxon>
        <taxon>Acidobacteriota</taxon>
        <taxon>Terriglobia</taxon>
        <taxon>Terriglobales</taxon>
        <taxon>Acidobacteriaceae</taxon>
        <taxon>Granulicella</taxon>
    </lineage>
</organism>